<dbReference type="KEGG" id="pnd:Pla175_27180"/>
<feature type="region of interest" description="Disordered" evidence="1">
    <location>
        <begin position="72"/>
        <end position="114"/>
    </location>
</feature>
<protein>
    <submittedName>
        <fullName evidence="2">Uncharacterized protein</fullName>
    </submittedName>
</protein>
<dbReference type="Proteomes" id="UP000317429">
    <property type="component" value="Chromosome"/>
</dbReference>
<evidence type="ECO:0000256" key="1">
    <source>
        <dbReference type="SAM" id="MobiDB-lite"/>
    </source>
</evidence>
<organism evidence="2 3">
    <name type="scientific">Pirellulimonas nuda</name>
    <dbReference type="NCBI Taxonomy" id="2528009"/>
    <lineage>
        <taxon>Bacteria</taxon>
        <taxon>Pseudomonadati</taxon>
        <taxon>Planctomycetota</taxon>
        <taxon>Planctomycetia</taxon>
        <taxon>Pirellulales</taxon>
        <taxon>Lacipirellulaceae</taxon>
        <taxon>Pirellulimonas</taxon>
    </lineage>
</organism>
<accession>A0A518DCY8</accession>
<gene>
    <name evidence="2" type="ORF">Pla175_27180</name>
</gene>
<reference evidence="2 3" key="1">
    <citation type="submission" date="2019-02" db="EMBL/GenBank/DDBJ databases">
        <title>Deep-cultivation of Planctomycetes and their phenomic and genomic characterization uncovers novel biology.</title>
        <authorList>
            <person name="Wiegand S."/>
            <person name="Jogler M."/>
            <person name="Boedeker C."/>
            <person name="Pinto D."/>
            <person name="Vollmers J."/>
            <person name="Rivas-Marin E."/>
            <person name="Kohn T."/>
            <person name="Peeters S.H."/>
            <person name="Heuer A."/>
            <person name="Rast P."/>
            <person name="Oberbeckmann S."/>
            <person name="Bunk B."/>
            <person name="Jeske O."/>
            <person name="Meyerdierks A."/>
            <person name="Storesund J.E."/>
            <person name="Kallscheuer N."/>
            <person name="Luecker S."/>
            <person name="Lage O.M."/>
            <person name="Pohl T."/>
            <person name="Merkel B.J."/>
            <person name="Hornburger P."/>
            <person name="Mueller R.-W."/>
            <person name="Bruemmer F."/>
            <person name="Labrenz M."/>
            <person name="Spormann A.M."/>
            <person name="Op den Camp H."/>
            <person name="Overmann J."/>
            <person name="Amann R."/>
            <person name="Jetten M.S.M."/>
            <person name="Mascher T."/>
            <person name="Medema M.H."/>
            <person name="Devos D.P."/>
            <person name="Kaster A.-K."/>
            <person name="Ovreas L."/>
            <person name="Rohde M."/>
            <person name="Galperin M.Y."/>
            <person name="Jogler C."/>
        </authorList>
    </citation>
    <scope>NUCLEOTIDE SEQUENCE [LARGE SCALE GENOMIC DNA]</scope>
    <source>
        <strain evidence="2 3">Pla175</strain>
    </source>
</reference>
<feature type="region of interest" description="Disordered" evidence="1">
    <location>
        <begin position="1"/>
        <end position="34"/>
    </location>
</feature>
<dbReference type="AlphaFoldDB" id="A0A518DCY8"/>
<feature type="region of interest" description="Disordered" evidence="1">
    <location>
        <begin position="136"/>
        <end position="160"/>
    </location>
</feature>
<name>A0A518DCY8_9BACT</name>
<evidence type="ECO:0000313" key="3">
    <source>
        <dbReference type="Proteomes" id="UP000317429"/>
    </source>
</evidence>
<feature type="compositionally biased region" description="Basic and acidic residues" evidence="1">
    <location>
        <begin position="1"/>
        <end position="11"/>
    </location>
</feature>
<evidence type="ECO:0000313" key="2">
    <source>
        <dbReference type="EMBL" id="QDU89329.1"/>
    </source>
</evidence>
<feature type="compositionally biased region" description="Basic residues" evidence="1">
    <location>
        <begin position="72"/>
        <end position="81"/>
    </location>
</feature>
<sequence>MLVRPRSDHQRSGVFHRGLGGAPLPRRGVAAGEGPPAARVEFCRVFAPRFRPAVSGLRPVVAPTGFLAMPLGRRRRGRGGRPRLPAPIVDRPDLGNATRRRGANQPSRVEQRDQTYGEIDLRSTQQAQVTRTNPTIAPFKVPHDRSERASRKRPMADRLSVFPSGPIGGWRTTQNTCILGSSALVCGGPKGPKQPGGWEWVGARAGSLTKEKMGDFSRLVAAQAPRRSA</sequence>
<dbReference type="EMBL" id="CP036291">
    <property type="protein sequence ID" value="QDU89329.1"/>
    <property type="molecule type" value="Genomic_DNA"/>
</dbReference>
<proteinExistence type="predicted"/>
<keyword evidence="3" id="KW-1185">Reference proteome</keyword>